<organism evidence="9 10">
    <name type="scientific">Phaeodactylibacter xiamenensis</name>
    <dbReference type="NCBI Taxonomy" id="1524460"/>
    <lineage>
        <taxon>Bacteria</taxon>
        <taxon>Pseudomonadati</taxon>
        <taxon>Bacteroidota</taxon>
        <taxon>Saprospiria</taxon>
        <taxon>Saprospirales</taxon>
        <taxon>Haliscomenobacteraceae</taxon>
        <taxon>Phaeodactylibacter</taxon>
    </lineage>
</organism>
<feature type="transmembrane region" description="Helical" evidence="8">
    <location>
        <begin position="73"/>
        <end position="93"/>
    </location>
</feature>
<evidence type="ECO:0000313" key="10">
    <source>
        <dbReference type="Proteomes" id="UP000029736"/>
    </source>
</evidence>
<comment type="subcellular location">
    <subcellularLocation>
        <location evidence="1">Cell membrane</location>
        <topology evidence="1">Multi-pass membrane protein</topology>
    </subcellularLocation>
</comment>
<dbReference type="InterPro" id="IPR002549">
    <property type="entry name" value="AI-2E-like"/>
</dbReference>
<dbReference type="PANTHER" id="PTHR21716:SF53">
    <property type="entry name" value="PERMEASE PERM-RELATED"/>
    <property type="match status" value="1"/>
</dbReference>
<keyword evidence="6 8" id="KW-1133">Transmembrane helix</keyword>
<evidence type="ECO:0000256" key="6">
    <source>
        <dbReference type="ARBA" id="ARBA00022989"/>
    </source>
</evidence>
<evidence type="ECO:0000256" key="8">
    <source>
        <dbReference type="SAM" id="Phobius"/>
    </source>
</evidence>
<keyword evidence="10" id="KW-1185">Reference proteome</keyword>
<evidence type="ECO:0000256" key="4">
    <source>
        <dbReference type="ARBA" id="ARBA00022475"/>
    </source>
</evidence>
<proteinExistence type="inferred from homology"/>
<evidence type="ECO:0000256" key="7">
    <source>
        <dbReference type="ARBA" id="ARBA00023136"/>
    </source>
</evidence>
<evidence type="ECO:0000313" key="9">
    <source>
        <dbReference type="EMBL" id="KGE85193.1"/>
    </source>
</evidence>
<comment type="similarity">
    <text evidence="2">Belongs to the autoinducer-2 exporter (AI-2E) (TC 2.A.86) family.</text>
</comment>
<keyword evidence="4" id="KW-1003">Cell membrane</keyword>
<dbReference type="AlphaFoldDB" id="A0A098S048"/>
<feature type="transmembrane region" description="Helical" evidence="8">
    <location>
        <begin position="261"/>
        <end position="289"/>
    </location>
</feature>
<dbReference type="PANTHER" id="PTHR21716">
    <property type="entry name" value="TRANSMEMBRANE PROTEIN"/>
    <property type="match status" value="1"/>
</dbReference>
<dbReference type="STRING" id="1524460.IX84_29405"/>
<dbReference type="OrthoDB" id="9793390at2"/>
<dbReference type="RefSeq" id="WP_044229241.1">
    <property type="nucleotide sequence ID" value="NZ_JBKAGJ010000011.1"/>
</dbReference>
<feature type="transmembrane region" description="Helical" evidence="8">
    <location>
        <begin position="212"/>
        <end position="231"/>
    </location>
</feature>
<evidence type="ECO:0000256" key="5">
    <source>
        <dbReference type="ARBA" id="ARBA00022692"/>
    </source>
</evidence>
<evidence type="ECO:0000256" key="1">
    <source>
        <dbReference type="ARBA" id="ARBA00004651"/>
    </source>
</evidence>
<protein>
    <recommendedName>
        <fullName evidence="11">Permease</fullName>
    </recommendedName>
</protein>
<accession>A0A098S048</accession>
<dbReference type="GO" id="GO:0055085">
    <property type="term" value="P:transmembrane transport"/>
    <property type="evidence" value="ECO:0007669"/>
    <property type="project" value="TreeGrafter"/>
</dbReference>
<dbReference type="GO" id="GO:0005886">
    <property type="term" value="C:plasma membrane"/>
    <property type="evidence" value="ECO:0007669"/>
    <property type="project" value="UniProtKB-SubCell"/>
</dbReference>
<gene>
    <name evidence="9" type="ORF">IX84_29405</name>
</gene>
<keyword evidence="5 8" id="KW-0812">Transmembrane</keyword>
<dbReference type="EMBL" id="JPOS01000092">
    <property type="protein sequence ID" value="KGE85193.1"/>
    <property type="molecule type" value="Genomic_DNA"/>
</dbReference>
<name>A0A098S048_9BACT</name>
<dbReference type="Proteomes" id="UP000029736">
    <property type="component" value="Unassembled WGS sequence"/>
</dbReference>
<evidence type="ECO:0008006" key="11">
    <source>
        <dbReference type="Google" id="ProtNLM"/>
    </source>
</evidence>
<evidence type="ECO:0000256" key="3">
    <source>
        <dbReference type="ARBA" id="ARBA00022448"/>
    </source>
</evidence>
<feature type="transmembrane region" description="Helical" evidence="8">
    <location>
        <begin position="21"/>
        <end position="37"/>
    </location>
</feature>
<reference evidence="9 10" key="1">
    <citation type="journal article" date="2014" name="Int. J. Syst. Evol. Microbiol.">
        <title>Phaeodactylibacter xiamenensis gen. nov., sp. nov., a member of the family Saprospiraceae isolated from the marine alga Phaeodactylum tricornutum.</title>
        <authorList>
            <person name="Chen Z.Jr."/>
            <person name="Lei X."/>
            <person name="Lai Q."/>
            <person name="Li Y."/>
            <person name="Zhang B."/>
            <person name="Zhang J."/>
            <person name="Zhang H."/>
            <person name="Yang L."/>
            <person name="Zheng W."/>
            <person name="Tian Y."/>
            <person name="Yu Z."/>
            <person name="Xu H.Jr."/>
            <person name="Zheng T."/>
        </authorList>
    </citation>
    <scope>NUCLEOTIDE SEQUENCE [LARGE SCALE GENOMIC DNA]</scope>
    <source>
        <strain evidence="9 10">KD52</strain>
    </source>
</reference>
<feature type="transmembrane region" description="Helical" evidence="8">
    <location>
        <begin position="157"/>
        <end position="177"/>
    </location>
</feature>
<sequence>MKLKRLISNSKTMQYMKPQKTAAVLLIIALTVAILYYGSGFLIPLAFGILLAMIFHPLASWAEKKGMPRWASIGLSLFLFILALGILSGVMVMQTRSLVKDWPKIQEQLAEQQHKAEQFVIKNIGIASEERIQKAKDKLARQQSAIANMVGGFLGSLFSFFTGLIFALVYMVFIMLVQRRLIKAALDFVPKSGRNEAREVMHSARQTASEYLTGRLLLIGILALIYAIGFLIFGLQYAIPVALLAAALSIIPYIGNIIGGLFALMLGIATGGSTTLLLGIIGTMTLAQVLENNVLTPWIMSREVNLNPLATFATVIGFSLIWGVAGSVLAIPITGVAKKVFEHIEELKPVAFALGTGDGE</sequence>
<keyword evidence="3" id="KW-0813">Transport</keyword>
<feature type="transmembrane region" description="Helical" evidence="8">
    <location>
        <begin position="309"/>
        <end position="331"/>
    </location>
</feature>
<feature type="transmembrane region" description="Helical" evidence="8">
    <location>
        <begin position="237"/>
        <end position="254"/>
    </location>
</feature>
<keyword evidence="7 8" id="KW-0472">Membrane</keyword>
<dbReference type="Pfam" id="PF01594">
    <property type="entry name" value="AI-2E_transport"/>
    <property type="match status" value="1"/>
</dbReference>
<comment type="caution">
    <text evidence="9">The sequence shown here is derived from an EMBL/GenBank/DDBJ whole genome shotgun (WGS) entry which is preliminary data.</text>
</comment>
<evidence type="ECO:0000256" key="2">
    <source>
        <dbReference type="ARBA" id="ARBA00009773"/>
    </source>
</evidence>